<dbReference type="PANTHER" id="PTHR11715:SF3">
    <property type="entry name" value="GLYCINE CLEAVAGE SYSTEM H PROTEIN-RELATED"/>
    <property type="match status" value="1"/>
</dbReference>
<dbReference type="InterPro" id="IPR017453">
    <property type="entry name" value="GCV_H_sub"/>
</dbReference>
<evidence type="ECO:0000256" key="1">
    <source>
        <dbReference type="ARBA" id="ARBA00009249"/>
    </source>
</evidence>
<proteinExistence type="inferred from homology"/>
<dbReference type="Pfam" id="PF01597">
    <property type="entry name" value="GCV_H"/>
    <property type="match status" value="1"/>
</dbReference>
<accession>A0A4P9K7F1</accession>
<dbReference type="SUPFAM" id="SSF51230">
    <property type="entry name" value="Single hybrid motif"/>
    <property type="match status" value="1"/>
</dbReference>
<evidence type="ECO:0000256" key="2">
    <source>
        <dbReference type="ARBA" id="ARBA00022823"/>
    </source>
</evidence>
<dbReference type="InterPro" id="IPR011053">
    <property type="entry name" value="Single_hybrid_motif"/>
</dbReference>
<comment type="subunit">
    <text evidence="3">The glycine cleavage system is composed of four proteins: P, T, L and H.</text>
</comment>
<dbReference type="GO" id="GO:0009249">
    <property type="term" value="P:protein lipoylation"/>
    <property type="evidence" value="ECO:0007669"/>
    <property type="project" value="TreeGrafter"/>
</dbReference>
<dbReference type="Proteomes" id="UP000304864">
    <property type="component" value="Chromosome"/>
</dbReference>
<dbReference type="CDD" id="cd06848">
    <property type="entry name" value="GCS_H"/>
    <property type="match status" value="1"/>
</dbReference>
<evidence type="ECO:0000256" key="4">
    <source>
        <dbReference type="PIRSR" id="PIRSR617453-50"/>
    </source>
</evidence>
<name>A0A4P9K7F1_9GAMM</name>
<dbReference type="InterPro" id="IPR003016">
    <property type="entry name" value="2-oxoA_DH_lipoyl-BS"/>
</dbReference>
<dbReference type="NCBIfam" id="TIGR00527">
    <property type="entry name" value="gcvH"/>
    <property type="match status" value="1"/>
</dbReference>
<dbReference type="KEGG" id="thig:FE785_09575"/>
<keyword evidence="7" id="KW-1185">Reference proteome</keyword>
<dbReference type="PANTHER" id="PTHR11715">
    <property type="entry name" value="GLYCINE CLEAVAGE SYSTEM H PROTEIN"/>
    <property type="match status" value="1"/>
</dbReference>
<evidence type="ECO:0000259" key="5">
    <source>
        <dbReference type="PROSITE" id="PS50968"/>
    </source>
</evidence>
<dbReference type="OrthoDB" id="9796712at2"/>
<reference evidence="6 7" key="1">
    <citation type="submission" date="2019-05" db="EMBL/GenBank/DDBJ databases">
        <title>Thiomicrorhabdus sediminis sp. nov, a novel sulfur-oxidizing bacterium isolated from coastal sediment.</title>
        <authorList>
            <person name="Liu X."/>
        </authorList>
    </citation>
    <scope>NUCLEOTIDE SEQUENCE [LARGE SCALE GENOMIC DNA]</scope>
    <source>
        <strain evidence="6 7">G1</strain>
    </source>
</reference>
<dbReference type="InterPro" id="IPR033753">
    <property type="entry name" value="GCV_H/Fam206"/>
</dbReference>
<feature type="modified residue" description="N6-lipoyllysine" evidence="3 4">
    <location>
        <position position="65"/>
    </location>
</feature>
<comment type="similarity">
    <text evidence="1 3">Belongs to the GcvH family.</text>
</comment>
<dbReference type="GO" id="GO:0005960">
    <property type="term" value="C:glycine cleavage complex"/>
    <property type="evidence" value="ECO:0007669"/>
    <property type="project" value="InterPro"/>
</dbReference>
<dbReference type="RefSeq" id="WP_138565532.1">
    <property type="nucleotide sequence ID" value="NZ_CP040602.1"/>
</dbReference>
<keyword evidence="2 3" id="KW-0450">Lipoyl</keyword>
<evidence type="ECO:0000256" key="3">
    <source>
        <dbReference type="HAMAP-Rule" id="MF_00272"/>
    </source>
</evidence>
<dbReference type="NCBIfam" id="NF002270">
    <property type="entry name" value="PRK01202.1"/>
    <property type="match status" value="1"/>
</dbReference>
<dbReference type="GO" id="GO:0019464">
    <property type="term" value="P:glycine decarboxylation via glycine cleavage system"/>
    <property type="evidence" value="ECO:0007669"/>
    <property type="project" value="UniProtKB-UniRule"/>
</dbReference>
<sequence length="130" mass="14535">MSVLPNHLKYTPNHEWVYIDADGHAVVGLTDFAQESMGEIMSVTYPELGTDIAASEEAMSVESVKTATEVLAPVSGEIVEINEALEDEPELINDEPYDGGWLFKIMPHDVEEIEELLSDEDYQNQIDSEY</sequence>
<evidence type="ECO:0000313" key="6">
    <source>
        <dbReference type="EMBL" id="QCU90858.1"/>
    </source>
</evidence>
<dbReference type="Gene3D" id="2.40.50.100">
    <property type="match status" value="1"/>
</dbReference>
<comment type="cofactor">
    <cofactor evidence="3">
        <name>(R)-lipoate</name>
        <dbReference type="ChEBI" id="CHEBI:83088"/>
    </cofactor>
    <text evidence="3">Binds 1 lipoyl cofactor covalently.</text>
</comment>
<comment type="function">
    <text evidence="3">The glycine cleavage system catalyzes the degradation of glycine. The H protein shuttles the methylamine group of glycine from the P protein to the T protein.</text>
</comment>
<dbReference type="PROSITE" id="PS50968">
    <property type="entry name" value="BIOTINYL_LIPOYL"/>
    <property type="match status" value="1"/>
</dbReference>
<dbReference type="AlphaFoldDB" id="A0A4P9K7F1"/>
<gene>
    <name evidence="3 6" type="primary">gcvH</name>
    <name evidence="6" type="ORF">FE785_09575</name>
</gene>
<organism evidence="6 7">
    <name type="scientific">Thiomicrorhabdus sediminis</name>
    <dbReference type="NCBI Taxonomy" id="2580412"/>
    <lineage>
        <taxon>Bacteria</taxon>
        <taxon>Pseudomonadati</taxon>
        <taxon>Pseudomonadota</taxon>
        <taxon>Gammaproteobacteria</taxon>
        <taxon>Thiotrichales</taxon>
        <taxon>Piscirickettsiaceae</taxon>
        <taxon>Thiomicrorhabdus</taxon>
    </lineage>
</organism>
<protein>
    <recommendedName>
        <fullName evidence="3">Glycine cleavage system H protein</fullName>
    </recommendedName>
</protein>
<dbReference type="InterPro" id="IPR002930">
    <property type="entry name" value="GCV_H"/>
</dbReference>
<dbReference type="GO" id="GO:0005829">
    <property type="term" value="C:cytosol"/>
    <property type="evidence" value="ECO:0007669"/>
    <property type="project" value="TreeGrafter"/>
</dbReference>
<dbReference type="HAMAP" id="MF_00272">
    <property type="entry name" value="GcvH"/>
    <property type="match status" value="1"/>
</dbReference>
<evidence type="ECO:0000313" key="7">
    <source>
        <dbReference type="Proteomes" id="UP000304864"/>
    </source>
</evidence>
<dbReference type="InterPro" id="IPR000089">
    <property type="entry name" value="Biotin_lipoyl"/>
</dbReference>
<feature type="domain" description="Lipoyl-binding" evidence="5">
    <location>
        <begin position="24"/>
        <end position="106"/>
    </location>
</feature>
<dbReference type="EMBL" id="CP040602">
    <property type="protein sequence ID" value="QCU90858.1"/>
    <property type="molecule type" value="Genomic_DNA"/>
</dbReference>
<dbReference type="PROSITE" id="PS00189">
    <property type="entry name" value="LIPOYL"/>
    <property type="match status" value="1"/>
</dbReference>